<feature type="domain" description="BZIP" evidence="2">
    <location>
        <begin position="46"/>
        <end position="61"/>
    </location>
</feature>
<keyword evidence="4" id="KW-1185">Reference proteome</keyword>
<name>A0A9P4NSX5_9PEZI</name>
<evidence type="ECO:0000256" key="1">
    <source>
        <dbReference type="SAM" id="MobiDB-lite"/>
    </source>
</evidence>
<dbReference type="InterPro" id="IPR052635">
    <property type="entry name" value="Sec_Metab_Biosynth_Reg"/>
</dbReference>
<protein>
    <recommendedName>
        <fullName evidence="2">BZIP domain-containing protein</fullName>
    </recommendedName>
</protein>
<gene>
    <name evidence="3" type="ORF">EJ08DRAFT_587954</name>
</gene>
<dbReference type="InterPro" id="IPR046347">
    <property type="entry name" value="bZIP_sf"/>
</dbReference>
<accession>A0A9P4NSX5</accession>
<evidence type="ECO:0000259" key="2">
    <source>
        <dbReference type="PROSITE" id="PS00036"/>
    </source>
</evidence>
<organism evidence="3 4">
    <name type="scientific">Tothia fuscella</name>
    <dbReference type="NCBI Taxonomy" id="1048955"/>
    <lineage>
        <taxon>Eukaryota</taxon>
        <taxon>Fungi</taxon>
        <taxon>Dikarya</taxon>
        <taxon>Ascomycota</taxon>
        <taxon>Pezizomycotina</taxon>
        <taxon>Dothideomycetes</taxon>
        <taxon>Pleosporomycetidae</taxon>
        <taxon>Venturiales</taxon>
        <taxon>Cylindrosympodiaceae</taxon>
        <taxon>Tothia</taxon>
    </lineage>
</organism>
<feature type="compositionally biased region" description="Polar residues" evidence="1">
    <location>
        <begin position="1"/>
        <end position="20"/>
    </location>
</feature>
<evidence type="ECO:0000313" key="4">
    <source>
        <dbReference type="Proteomes" id="UP000800235"/>
    </source>
</evidence>
<comment type="caution">
    <text evidence="3">The sequence shown here is derived from an EMBL/GenBank/DDBJ whole genome shotgun (WGS) entry which is preliminary data.</text>
</comment>
<dbReference type="PROSITE" id="PS00036">
    <property type="entry name" value="BZIP_BASIC"/>
    <property type="match status" value="1"/>
</dbReference>
<dbReference type="CDD" id="cd14688">
    <property type="entry name" value="bZIP_YAP"/>
    <property type="match status" value="1"/>
</dbReference>
<dbReference type="PANTHER" id="PTHR39607:SF1">
    <property type="entry name" value="B-ZIP TRANSCRIPTION FACTOR (EUROFUNG)"/>
    <property type="match status" value="1"/>
</dbReference>
<feature type="compositionally biased region" description="Low complexity" evidence="1">
    <location>
        <begin position="21"/>
        <end position="31"/>
    </location>
</feature>
<dbReference type="GO" id="GO:0003700">
    <property type="term" value="F:DNA-binding transcription factor activity"/>
    <property type="evidence" value="ECO:0007669"/>
    <property type="project" value="InterPro"/>
</dbReference>
<sequence length="237" mass="26725">MNRQASYSQPYAQPSTSHRYASTSSAFSASANPNEDWTKISDLAERRRIQNRIAQRNYRKKLKKRLEDLERRAASNSASPEQRPAELVRTSSQKRNHLPTPEQSLNAYVTGYDERSMFSQQYTRQLSTSPPPFAYSTYPSDALSYSSYSQPMPYSTLSSSTGSDLPLFPSPYLPPLSSSMSSNLSSLDFPIKQESYLDGEIHPFNLNYSSLGGLDISTAQSYTDSNPHVIHPTYSRY</sequence>
<dbReference type="AlphaFoldDB" id="A0A9P4NSX5"/>
<feature type="region of interest" description="Disordered" evidence="1">
    <location>
        <begin position="1"/>
        <end position="34"/>
    </location>
</feature>
<feature type="region of interest" description="Disordered" evidence="1">
    <location>
        <begin position="69"/>
        <end position="101"/>
    </location>
</feature>
<dbReference type="InterPro" id="IPR004827">
    <property type="entry name" value="bZIP"/>
</dbReference>
<dbReference type="Proteomes" id="UP000800235">
    <property type="component" value="Unassembled WGS sequence"/>
</dbReference>
<dbReference type="PANTHER" id="PTHR39607">
    <property type="entry name" value="XANTHOCILLIN BIOSYNTHESIS CLUSTER TRANSCRIPTION FACTOR XANC-RELATED"/>
    <property type="match status" value="1"/>
</dbReference>
<proteinExistence type="predicted"/>
<dbReference type="Gene3D" id="1.20.5.170">
    <property type="match status" value="1"/>
</dbReference>
<dbReference type="OrthoDB" id="194358at2759"/>
<reference evidence="3" key="1">
    <citation type="journal article" date="2020" name="Stud. Mycol.">
        <title>101 Dothideomycetes genomes: a test case for predicting lifestyles and emergence of pathogens.</title>
        <authorList>
            <person name="Haridas S."/>
            <person name="Albert R."/>
            <person name="Binder M."/>
            <person name="Bloem J."/>
            <person name="Labutti K."/>
            <person name="Salamov A."/>
            <person name="Andreopoulos B."/>
            <person name="Baker S."/>
            <person name="Barry K."/>
            <person name="Bills G."/>
            <person name="Bluhm B."/>
            <person name="Cannon C."/>
            <person name="Castanera R."/>
            <person name="Culley D."/>
            <person name="Daum C."/>
            <person name="Ezra D."/>
            <person name="Gonzalez J."/>
            <person name="Henrissat B."/>
            <person name="Kuo A."/>
            <person name="Liang C."/>
            <person name="Lipzen A."/>
            <person name="Lutzoni F."/>
            <person name="Magnuson J."/>
            <person name="Mondo S."/>
            <person name="Nolan M."/>
            <person name="Ohm R."/>
            <person name="Pangilinan J."/>
            <person name="Park H.-J."/>
            <person name="Ramirez L."/>
            <person name="Alfaro M."/>
            <person name="Sun H."/>
            <person name="Tritt A."/>
            <person name="Yoshinaga Y."/>
            <person name="Zwiers L.-H."/>
            <person name="Turgeon B."/>
            <person name="Goodwin S."/>
            <person name="Spatafora J."/>
            <person name="Crous P."/>
            <person name="Grigoriev I."/>
        </authorList>
    </citation>
    <scope>NUCLEOTIDE SEQUENCE</scope>
    <source>
        <strain evidence="3">CBS 130266</strain>
    </source>
</reference>
<dbReference type="SUPFAM" id="SSF57959">
    <property type="entry name" value="Leucine zipper domain"/>
    <property type="match status" value="1"/>
</dbReference>
<evidence type="ECO:0000313" key="3">
    <source>
        <dbReference type="EMBL" id="KAF2431116.1"/>
    </source>
</evidence>
<dbReference type="EMBL" id="MU007034">
    <property type="protein sequence ID" value="KAF2431116.1"/>
    <property type="molecule type" value="Genomic_DNA"/>
</dbReference>